<evidence type="ECO:0000313" key="3">
    <source>
        <dbReference type="Proteomes" id="UP000191931"/>
    </source>
</evidence>
<evidence type="ECO:0000313" key="2">
    <source>
        <dbReference type="EMBL" id="SLM27687.1"/>
    </source>
</evidence>
<evidence type="ECO:0000259" key="1">
    <source>
        <dbReference type="Pfam" id="PF02627"/>
    </source>
</evidence>
<accession>A0A1W1H5G5</accession>
<dbReference type="STRING" id="1246637.MTBBW1_1070003"/>
<protein>
    <submittedName>
        <fullName evidence="2">PcaC</fullName>
        <ecNumber evidence="2">4.1.1.44</ecNumber>
    </submittedName>
</protein>
<dbReference type="GO" id="GO:0047575">
    <property type="term" value="F:4-carboxymuconolactone decarboxylase activity"/>
    <property type="evidence" value="ECO:0007669"/>
    <property type="project" value="UniProtKB-EC"/>
</dbReference>
<keyword evidence="2" id="KW-0456">Lyase</keyword>
<gene>
    <name evidence="2" type="primary">pcaC</name>
    <name evidence="2" type="ORF">MTBBW1_1070003</name>
</gene>
<organism evidence="2 3">
    <name type="scientific">Desulfamplus magnetovallimortis</name>
    <dbReference type="NCBI Taxonomy" id="1246637"/>
    <lineage>
        <taxon>Bacteria</taxon>
        <taxon>Pseudomonadati</taxon>
        <taxon>Thermodesulfobacteriota</taxon>
        <taxon>Desulfobacteria</taxon>
        <taxon>Desulfobacterales</taxon>
        <taxon>Desulfobacteraceae</taxon>
        <taxon>Desulfamplus</taxon>
    </lineage>
</organism>
<keyword evidence="3" id="KW-1185">Reference proteome</keyword>
<feature type="domain" description="Carboxymuconolactone decarboxylase-like" evidence="1">
    <location>
        <begin position="39"/>
        <end position="119"/>
    </location>
</feature>
<dbReference type="InterPro" id="IPR003779">
    <property type="entry name" value="CMD-like"/>
</dbReference>
<dbReference type="GO" id="GO:0051920">
    <property type="term" value="F:peroxiredoxin activity"/>
    <property type="evidence" value="ECO:0007669"/>
    <property type="project" value="InterPro"/>
</dbReference>
<dbReference type="AlphaFoldDB" id="A0A1W1H5G5"/>
<sequence length="131" mass="14856">MNKDDIALKTSRTAKLYFNGVRDEDKPYNLWRTFDKDLAKEMSLYITGQFYSREKIPHTTRQLVTVAALTAISKPEELKLHIHAALNVGCSKEDIAEVIFQTSIYAGVPAANTALKVLKTVLEERNEQNEI</sequence>
<dbReference type="PANTHER" id="PTHR33570">
    <property type="entry name" value="4-CARBOXYMUCONOLACTONE DECARBOXYLASE FAMILY PROTEIN"/>
    <property type="match status" value="1"/>
</dbReference>
<dbReference type="EMBL" id="FWEV01000010">
    <property type="protein sequence ID" value="SLM27687.1"/>
    <property type="molecule type" value="Genomic_DNA"/>
</dbReference>
<dbReference type="RefSeq" id="WP_080804154.1">
    <property type="nucleotide sequence ID" value="NZ_LT828545.1"/>
</dbReference>
<dbReference type="InterPro" id="IPR029032">
    <property type="entry name" value="AhpD-like"/>
</dbReference>
<dbReference type="Gene3D" id="1.20.1290.10">
    <property type="entry name" value="AhpD-like"/>
    <property type="match status" value="1"/>
</dbReference>
<dbReference type="PANTHER" id="PTHR33570:SF2">
    <property type="entry name" value="CARBOXYMUCONOLACTONE DECARBOXYLASE-LIKE DOMAIN-CONTAINING PROTEIN"/>
    <property type="match status" value="1"/>
</dbReference>
<dbReference type="InterPro" id="IPR052512">
    <property type="entry name" value="4CMD/NDH-1_regulator"/>
</dbReference>
<proteinExistence type="predicted"/>
<dbReference type="SUPFAM" id="SSF69118">
    <property type="entry name" value="AhpD-like"/>
    <property type="match status" value="1"/>
</dbReference>
<dbReference type="Proteomes" id="UP000191931">
    <property type="component" value="Unassembled WGS sequence"/>
</dbReference>
<dbReference type="EC" id="4.1.1.44" evidence="2"/>
<dbReference type="Pfam" id="PF02627">
    <property type="entry name" value="CMD"/>
    <property type="match status" value="1"/>
</dbReference>
<dbReference type="OrthoDB" id="9793083at2"/>
<name>A0A1W1H5G5_9BACT</name>
<reference evidence="2 3" key="1">
    <citation type="submission" date="2017-03" db="EMBL/GenBank/DDBJ databases">
        <authorList>
            <person name="Afonso C.L."/>
            <person name="Miller P.J."/>
            <person name="Scott M.A."/>
            <person name="Spackman E."/>
            <person name="Goraichik I."/>
            <person name="Dimitrov K.M."/>
            <person name="Suarez D.L."/>
            <person name="Swayne D.E."/>
        </authorList>
    </citation>
    <scope>NUCLEOTIDE SEQUENCE [LARGE SCALE GENOMIC DNA]</scope>
    <source>
        <strain evidence="2">PRJEB14757</strain>
    </source>
</reference>